<name>A0A409XUF5_PSICY</name>
<dbReference type="OrthoDB" id="2964870at2759"/>
<dbReference type="Proteomes" id="UP000283269">
    <property type="component" value="Unassembled WGS sequence"/>
</dbReference>
<dbReference type="AlphaFoldDB" id="A0A409XUF5"/>
<keyword evidence="2" id="KW-1185">Reference proteome</keyword>
<evidence type="ECO:0000313" key="2">
    <source>
        <dbReference type="Proteomes" id="UP000283269"/>
    </source>
</evidence>
<dbReference type="InParanoid" id="A0A409XUF5"/>
<evidence type="ECO:0000313" key="1">
    <source>
        <dbReference type="EMBL" id="PPQ94327.1"/>
    </source>
</evidence>
<gene>
    <name evidence="1" type="ORF">CVT25_000356</name>
</gene>
<organism evidence="1 2">
    <name type="scientific">Psilocybe cyanescens</name>
    <dbReference type="NCBI Taxonomy" id="93625"/>
    <lineage>
        <taxon>Eukaryota</taxon>
        <taxon>Fungi</taxon>
        <taxon>Dikarya</taxon>
        <taxon>Basidiomycota</taxon>
        <taxon>Agaricomycotina</taxon>
        <taxon>Agaricomycetes</taxon>
        <taxon>Agaricomycetidae</taxon>
        <taxon>Agaricales</taxon>
        <taxon>Agaricineae</taxon>
        <taxon>Strophariaceae</taxon>
        <taxon>Psilocybe</taxon>
    </lineage>
</organism>
<dbReference type="EMBL" id="NHYD01000384">
    <property type="protein sequence ID" value="PPQ94327.1"/>
    <property type="molecule type" value="Genomic_DNA"/>
</dbReference>
<comment type="caution">
    <text evidence="1">The sequence shown here is derived from an EMBL/GenBank/DDBJ whole genome shotgun (WGS) entry which is preliminary data.</text>
</comment>
<accession>A0A409XUF5</accession>
<protein>
    <submittedName>
        <fullName evidence="1">Uncharacterized protein</fullName>
    </submittedName>
</protein>
<reference evidence="1 2" key="1">
    <citation type="journal article" date="2018" name="Evol. Lett.">
        <title>Horizontal gene cluster transfer increased hallucinogenic mushroom diversity.</title>
        <authorList>
            <person name="Reynolds H.T."/>
            <person name="Vijayakumar V."/>
            <person name="Gluck-Thaler E."/>
            <person name="Korotkin H.B."/>
            <person name="Matheny P.B."/>
            <person name="Slot J.C."/>
        </authorList>
    </citation>
    <scope>NUCLEOTIDE SEQUENCE [LARGE SCALE GENOMIC DNA]</scope>
    <source>
        <strain evidence="1 2">2631</strain>
    </source>
</reference>
<sequence length="246" mass="26731">MPVVRTTKTFRELRNQAEDDFKFHQPAVALVYHGGSAQDFIGIRIECAKAGKEFVSNIAFGRDPDGELYYNDLLELRGVGKYEIQFKVGQVLQIIVRNPNNGIVACASAIGWLSFDADHPEVPLVGKWNDYKALDVASVITCAVGSTDVTISLDSLAKKVTFKLPSPCVKGMNHMGTTTIVSVNDIPNGTCSMVDFDADRVLFYPKIGSTVMTGYFIPSVKDKADLVALGQQAFISSSANGIWQAA</sequence>
<proteinExistence type="predicted"/>